<protein>
    <recommendedName>
        <fullName evidence="2">VOC domain-containing protein</fullName>
    </recommendedName>
</protein>
<accession>A0A1F4VLA0</accession>
<dbReference type="EMBL" id="MEVN01000003">
    <property type="protein sequence ID" value="OGC57865.1"/>
    <property type="molecule type" value="Genomic_DNA"/>
</dbReference>
<dbReference type="PROSITE" id="PS51819">
    <property type="entry name" value="VOC"/>
    <property type="match status" value="1"/>
</dbReference>
<dbReference type="STRING" id="1802630.A3H26_03465"/>
<keyword evidence="1" id="KW-0479">Metal-binding</keyword>
<comment type="caution">
    <text evidence="3">The sequence shown here is derived from an EMBL/GenBank/DDBJ whole genome shotgun (WGS) entry which is preliminary data.</text>
</comment>
<feature type="domain" description="VOC" evidence="2">
    <location>
        <begin position="5"/>
        <end position="114"/>
    </location>
</feature>
<evidence type="ECO:0000313" key="4">
    <source>
        <dbReference type="Proteomes" id="UP000177763"/>
    </source>
</evidence>
<dbReference type="GO" id="GO:0046872">
    <property type="term" value="F:metal ion binding"/>
    <property type="evidence" value="ECO:0007669"/>
    <property type="project" value="UniProtKB-KW"/>
</dbReference>
<dbReference type="InterPro" id="IPR051785">
    <property type="entry name" value="MMCE/EMCE_epimerase"/>
</dbReference>
<dbReference type="GO" id="GO:0046491">
    <property type="term" value="P:L-methylmalonyl-CoA metabolic process"/>
    <property type="evidence" value="ECO:0007669"/>
    <property type="project" value="TreeGrafter"/>
</dbReference>
<dbReference type="SUPFAM" id="SSF54593">
    <property type="entry name" value="Glyoxalase/Bleomycin resistance protein/Dihydroxybiphenyl dioxygenase"/>
    <property type="match status" value="1"/>
</dbReference>
<dbReference type="InterPro" id="IPR004360">
    <property type="entry name" value="Glyas_Fos-R_dOase_dom"/>
</dbReference>
<evidence type="ECO:0000313" key="3">
    <source>
        <dbReference type="EMBL" id="OGC57865.1"/>
    </source>
</evidence>
<dbReference type="Proteomes" id="UP000177763">
    <property type="component" value="Unassembled WGS sequence"/>
</dbReference>
<dbReference type="PANTHER" id="PTHR43048">
    <property type="entry name" value="METHYLMALONYL-COA EPIMERASE"/>
    <property type="match status" value="1"/>
</dbReference>
<organism evidence="3 4">
    <name type="scientific">candidate division WWE3 bacterium RIFCSPLOWO2_12_FULL_36_10</name>
    <dbReference type="NCBI Taxonomy" id="1802630"/>
    <lineage>
        <taxon>Bacteria</taxon>
        <taxon>Katanobacteria</taxon>
    </lineage>
</organism>
<dbReference type="Pfam" id="PF00903">
    <property type="entry name" value="Glyoxalase"/>
    <property type="match status" value="1"/>
</dbReference>
<dbReference type="GO" id="GO:0004493">
    <property type="term" value="F:methylmalonyl-CoA epimerase activity"/>
    <property type="evidence" value="ECO:0007669"/>
    <property type="project" value="TreeGrafter"/>
</dbReference>
<reference evidence="3 4" key="1">
    <citation type="journal article" date="2016" name="Nat. Commun.">
        <title>Thousands of microbial genomes shed light on interconnected biogeochemical processes in an aquifer system.</title>
        <authorList>
            <person name="Anantharaman K."/>
            <person name="Brown C.T."/>
            <person name="Hug L.A."/>
            <person name="Sharon I."/>
            <person name="Castelle C.J."/>
            <person name="Probst A.J."/>
            <person name="Thomas B.C."/>
            <person name="Singh A."/>
            <person name="Wilkins M.J."/>
            <person name="Karaoz U."/>
            <person name="Brodie E.L."/>
            <person name="Williams K.H."/>
            <person name="Hubbard S.S."/>
            <person name="Banfield J.F."/>
        </authorList>
    </citation>
    <scope>NUCLEOTIDE SEQUENCE [LARGE SCALE GENOMIC DNA]</scope>
</reference>
<evidence type="ECO:0000259" key="2">
    <source>
        <dbReference type="PROSITE" id="PS51819"/>
    </source>
</evidence>
<proteinExistence type="predicted"/>
<dbReference type="InterPro" id="IPR029068">
    <property type="entry name" value="Glyas_Bleomycin-R_OHBP_Dase"/>
</dbReference>
<dbReference type="Gene3D" id="3.10.180.10">
    <property type="entry name" value="2,3-Dihydroxybiphenyl 1,2-Dioxygenase, domain 1"/>
    <property type="match status" value="1"/>
</dbReference>
<evidence type="ECO:0000256" key="1">
    <source>
        <dbReference type="ARBA" id="ARBA00022723"/>
    </source>
</evidence>
<name>A0A1F4VLA0_UNCKA</name>
<dbReference type="PANTHER" id="PTHR43048:SF4">
    <property type="entry name" value="RING-CLEAVING DIOXYGENASE-RELATED"/>
    <property type="match status" value="1"/>
</dbReference>
<dbReference type="InterPro" id="IPR037523">
    <property type="entry name" value="VOC_core"/>
</dbReference>
<gene>
    <name evidence="3" type="ORF">A3H26_03465</name>
</gene>
<sequence>MKSNGFTIVMATKDNDEAMSKFYIDILGFEKNEMGGCEKHGLALYFDRHSGASAVAKEPFRHMITLSVDDINQSMADLKSKGVEFVKEPKKEEWGGWFATFKDPDGNFVQLFHMK</sequence>
<dbReference type="AlphaFoldDB" id="A0A1F4VLA0"/>